<evidence type="ECO:0000313" key="2">
    <source>
        <dbReference type="Proteomes" id="UP001148629"/>
    </source>
</evidence>
<sequence>MDRLNFCSSLVTELWTQIYDRYTWEPPALPIEVVNLHESQNMLSMDGLVDSRLAVVLKCVQCTTILFNTHYHSQTPGNGTFIQQCLGFVHSSLIDLEGRLTEELPKYILLGILVYLATAFRIPSCDEQHYCNSLAEKMQLAYTAARPLIPDPYVALDIWSMFMAQICISPTSKQQGVNWDMSKISCLGWDETRRGLQQVMWIDAFHDDLGRRVFEKLAKPR</sequence>
<keyword evidence="2" id="KW-1185">Reference proteome</keyword>
<reference evidence="1" key="1">
    <citation type="submission" date="2022-08" db="EMBL/GenBank/DDBJ databases">
        <title>Genome Sequence of Fusarium decemcellulare.</title>
        <authorList>
            <person name="Buettner E."/>
        </authorList>
    </citation>
    <scope>NUCLEOTIDE SEQUENCE</scope>
    <source>
        <strain evidence="1">Babe19</strain>
    </source>
</reference>
<dbReference type="EMBL" id="JANRMS010000096">
    <property type="protein sequence ID" value="KAJ3546927.1"/>
    <property type="molecule type" value="Genomic_DNA"/>
</dbReference>
<dbReference type="Proteomes" id="UP001148629">
    <property type="component" value="Unassembled WGS sequence"/>
</dbReference>
<protein>
    <submittedName>
        <fullName evidence="1">Uncharacterized protein</fullName>
    </submittedName>
</protein>
<evidence type="ECO:0000313" key="1">
    <source>
        <dbReference type="EMBL" id="KAJ3546927.1"/>
    </source>
</evidence>
<proteinExistence type="predicted"/>
<accession>A0ACC1SUX4</accession>
<comment type="caution">
    <text evidence="1">The sequence shown here is derived from an EMBL/GenBank/DDBJ whole genome shotgun (WGS) entry which is preliminary data.</text>
</comment>
<organism evidence="1 2">
    <name type="scientific">Fusarium decemcellulare</name>
    <dbReference type="NCBI Taxonomy" id="57161"/>
    <lineage>
        <taxon>Eukaryota</taxon>
        <taxon>Fungi</taxon>
        <taxon>Dikarya</taxon>
        <taxon>Ascomycota</taxon>
        <taxon>Pezizomycotina</taxon>
        <taxon>Sordariomycetes</taxon>
        <taxon>Hypocreomycetidae</taxon>
        <taxon>Hypocreales</taxon>
        <taxon>Nectriaceae</taxon>
        <taxon>Fusarium</taxon>
        <taxon>Fusarium decemcellulare species complex</taxon>
    </lineage>
</organism>
<gene>
    <name evidence="1" type="ORF">NM208_g1762</name>
</gene>
<name>A0ACC1SUX4_9HYPO</name>